<gene>
    <name evidence="2" type="ORF">FA15DRAFT_670318</name>
</gene>
<dbReference type="OrthoDB" id="3199068at2759"/>
<evidence type="ECO:0000256" key="1">
    <source>
        <dbReference type="SAM" id="MobiDB-lite"/>
    </source>
</evidence>
<feature type="compositionally biased region" description="Low complexity" evidence="1">
    <location>
        <begin position="276"/>
        <end position="292"/>
    </location>
</feature>
<dbReference type="Proteomes" id="UP000307440">
    <property type="component" value="Unassembled WGS sequence"/>
</dbReference>
<evidence type="ECO:0000313" key="2">
    <source>
        <dbReference type="EMBL" id="TFK23602.1"/>
    </source>
</evidence>
<reference evidence="2 3" key="1">
    <citation type="journal article" date="2019" name="Nat. Ecol. Evol.">
        <title>Megaphylogeny resolves global patterns of mushroom evolution.</title>
        <authorList>
            <person name="Varga T."/>
            <person name="Krizsan K."/>
            <person name="Foldi C."/>
            <person name="Dima B."/>
            <person name="Sanchez-Garcia M."/>
            <person name="Sanchez-Ramirez S."/>
            <person name="Szollosi G.J."/>
            <person name="Szarkandi J.G."/>
            <person name="Papp V."/>
            <person name="Albert L."/>
            <person name="Andreopoulos W."/>
            <person name="Angelini C."/>
            <person name="Antonin V."/>
            <person name="Barry K.W."/>
            <person name="Bougher N.L."/>
            <person name="Buchanan P."/>
            <person name="Buyck B."/>
            <person name="Bense V."/>
            <person name="Catcheside P."/>
            <person name="Chovatia M."/>
            <person name="Cooper J."/>
            <person name="Damon W."/>
            <person name="Desjardin D."/>
            <person name="Finy P."/>
            <person name="Geml J."/>
            <person name="Haridas S."/>
            <person name="Hughes K."/>
            <person name="Justo A."/>
            <person name="Karasinski D."/>
            <person name="Kautmanova I."/>
            <person name="Kiss B."/>
            <person name="Kocsube S."/>
            <person name="Kotiranta H."/>
            <person name="LaButti K.M."/>
            <person name="Lechner B.E."/>
            <person name="Liimatainen K."/>
            <person name="Lipzen A."/>
            <person name="Lukacs Z."/>
            <person name="Mihaltcheva S."/>
            <person name="Morgado L.N."/>
            <person name="Niskanen T."/>
            <person name="Noordeloos M.E."/>
            <person name="Ohm R.A."/>
            <person name="Ortiz-Santana B."/>
            <person name="Ovrebo C."/>
            <person name="Racz N."/>
            <person name="Riley R."/>
            <person name="Savchenko A."/>
            <person name="Shiryaev A."/>
            <person name="Soop K."/>
            <person name="Spirin V."/>
            <person name="Szebenyi C."/>
            <person name="Tomsovsky M."/>
            <person name="Tulloss R.E."/>
            <person name="Uehling J."/>
            <person name="Grigoriev I.V."/>
            <person name="Vagvolgyi C."/>
            <person name="Papp T."/>
            <person name="Martin F.M."/>
            <person name="Miettinen O."/>
            <person name="Hibbett D.S."/>
            <person name="Nagy L.G."/>
        </authorList>
    </citation>
    <scope>NUCLEOTIDE SEQUENCE [LARGE SCALE GENOMIC DNA]</scope>
    <source>
        <strain evidence="2 3">CBS 121175</strain>
    </source>
</reference>
<keyword evidence="3" id="KW-1185">Reference proteome</keyword>
<dbReference type="EMBL" id="ML210215">
    <property type="protein sequence ID" value="TFK23602.1"/>
    <property type="molecule type" value="Genomic_DNA"/>
</dbReference>
<dbReference type="AlphaFoldDB" id="A0A5C3KSV7"/>
<evidence type="ECO:0000313" key="3">
    <source>
        <dbReference type="Proteomes" id="UP000307440"/>
    </source>
</evidence>
<proteinExistence type="predicted"/>
<accession>A0A5C3KSV7</accession>
<name>A0A5C3KSV7_COPMA</name>
<dbReference type="STRING" id="230819.A0A5C3KSV7"/>
<organism evidence="2 3">
    <name type="scientific">Coprinopsis marcescibilis</name>
    <name type="common">Agaric fungus</name>
    <name type="synonym">Psathyrella marcescibilis</name>
    <dbReference type="NCBI Taxonomy" id="230819"/>
    <lineage>
        <taxon>Eukaryota</taxon>
        <taxon>Fungi</taxon>
        <taxon>Dikarya</taxon>
        <taxon>Basidiomycota</taxon>
        <taxon>Agaricomycotina</taxon>
        <taxon>Agaricomycetes</taxon>
        <taxon>Agaricomycetidae</taxon>
        <taxon>Agaricales</taxon>
        <taxon>Agaricineae</taxon>
        <taxon>Psathyrellaceae</taxon>
        <taxon>Coprinopsis</taxon>
    </lineage>
</organism>
<protein>
    <recommendedName>
        <fullName evidence="4">BTB domain-containing protein</fullName>
    </recommendedName>
</protein>
<feature type="region of interest" description="Disordered" evidence="1">
    <location>
        <begin position="276"/>
        <end position="304"/>
    </location>
</feature>
<sequence>MTAAFNHCHELDPEYHWNFVTFLVDNCRFRVPEHRFQEGSEVFAEEYGLQVNATPNDFEMVENVVELYVNIDDFRPFLRALYPRSSNETVTFTKCEWLSVLGLSSEWYFNDLRRVAIEKLTELSMSPIERVRFGRLFDITAWLSSGYVDLVTRPESLKLDEAEELGWEIAMKLCAMREANIRQPSDVAQTVHQSFFHELLKIAVRQAAFMTKDEKKESERRGAELAKKFAAAAAEEQKKAADAAALTESKRKEAEGLETRRLSLLEEASALEARLASGNSTTVDTTTSDSISAKPTAGDISDDAWALPTPKLKKKKKGKMPTEVLASYDIGAAIFS</sequence>
<evidence type="ECO:0008006" key="4">
    <source>
        <dbReference type="Google" id="ProtNLM"/>
    </source>
</evidence>